<protein>
    <recommendedName>
        <fullName evidence="5">Jacalin-type lectin domain-containing protein</fullName>
    </recommendedName>
</protein>
<accession>W9RB99</accession>
<dbReference type="SMART" id="SM00915">
    <property type="entry name" value="Jacalin"/>
    <property type="match status" value="1"/>
</dbReference>
<evidence type="ECO:0000256" key="3">
    <source>
        <dbReference type="SAM" id="MobiDB-lite"/>
    </source>
</evidence>
<feature type="chain" id="PRO_5004928213" description="Jacalin-type lectin domain-containing protein" evidence="4">
    <location>
        <begin position="24"/>
        <end position="351"/>
    </location>
</feature>
<name>W9RB99_9ROSA</name>
<keyword evidence="7" id="KW-1185">Reference proteome</keyword>
<sequence>MASSSFLSLSVLVLLFSISSAYSHKWSLPNGRLDQNPIRIIEAAVGVSKETFKHSGMEAKNDQQSGKSQTITIGTWGTQATSSNGVVFDDGAYTGIREINFEYNDETAIGSFQVTYDLNGVPFVAEKHSSFITGFTPVTISLDFPSEYIVEVSGYTDNVRGYKVVRSLTFKTNKATYGPYGTTSGTPFNLPIQNGLIVGFKGSIGYWLDYIAIKYAVSTKSSAKYEAPNAACSIKQKACSIKQKAFIRVGKICSSSNGVIRHGRRCYAGDVADEAKGGAAAMTSKLRPVNQIPALGSTSRIDSSTEADTSVRSHTTRKKAISDDKKSKKYKAVANEFLATTCHRKPVAAVE</sequence>
<dbReference type="Gene3D" id="2.100.10.30">
    <property type="entry name" value="Jacalin-like lectin domain"/>
    <property type="match status" value="1"/>
</dbReference>
<reference evidence="7" key="1">
    <citation type="submission" date="2013-01" db="EMBL/GenBank/DDBJ databases">
        <title>Draft Genome Sequence of a Mulberry Tree, Morus notabilis C.K. Schneid.</title>
        <authorList>
            <person name="He N."/>
            <person name="Zhao S."/>
        </authorList>
    </citation>
    <scope>NUCLEOTIDE SEQUENCE</scope>
</reference>
<keyword evidence="2" id="KW-0430">Lectin</keyword>
<gene>
    <name evidence="6" type="ORF">L484_020125</name>
</gene>
<dbReference type="GO" id="GO:0030246">
    <property type="term" value="F:carbohydrate binding"/>
    <property type="evidence" value="ECO:0007669"/>
    <property type="project" value="UniProtKB-KW"/>
</dbReference>
<dbReference type="CDD" id="cd09612">
    <property type="entry name" value="Jacalin"/>
    <property type="match status" value="1"/>
</dbReference>
<feature type="compositionally biased region" description="Polar residues" evidence="3">
    <location>
        <begin position="297"/>
        <end position="313"/>
    </location>
</feature>
<evidence type="ECO:0000313" key="6">
    <source>
        <dbReference type="EMBL" id="EXB80866.1"/>
    </source>
</evidence>
<keyword evidence="4" id="KW-0732">Signal</keyword>
<dbReference type="Pfam" id="PF01419">
    <property type="entry name" value="Jacalin"/>
    <property type="match status" value="1"/>
</dbReference>
<dbReference type="PROSITE" id="PS51752">
    <property type="entry name" value="JACALIN_LECTIN"/>
    <property type="match status" value="1"/>
</dbReference>
<feature type="region of interest" description="Disordered" evidence="3">
    <location>
        <begin position="297"/>
        <end position="325"/>
    </location>
</feature>
<feature type="signal peptide" evidence="4">
    <location>
        <begin position="1"/>
        <end position="23"/>
    </location>
</feature>
<dbReference type="InterPro" id="IPR036404">
    <property type="entry name" value="Jacalin-like_lectin_dom_sf"/>
</dbReference>
<proteinExistence type="inferred from homology"/>
<comment type="similarity">
    <text evidence="1">Belongs to the jacalin lectin family.</text>
</comment>
<dbReference type="AlphaFoldDB" id="W9RB99"/>
<dbReference type="STRING" id="981085.W9RB99"/>
<evidence type="ECO:0000256" key="4">
    <source>
        <dbReference type="SAM" id="SignalP"/>
    </source>
</evidence>
<organism evidence="6 7">
    <name type="scientific">Morus notabilis</name>
    <dbReference type="NCBI Taxonomy" id="981085"/>
    <lineage>
        <taxon>Eukaryota</taxon>
        <taxon>Viridiplantae</taxon>
        <taxon>Streptophyta</taxon>
        <taxon>Embryophyta</taxon>
        <taxon>Tracheophyta</taxon>
        <taxon>Spermatophyta</taxon>
        <taxon>Magnoliopsida</taxon>
        <taxon>eudicotyledons</taxon>
        <taxon>Gunneridae</taxon>
        <taxon>Pentapetalae</taxon>
        <taxon>rosids</taxon>
        <taxon>fabids</taxon>
        <taxon>Rosales</taxon>
        <taxon>Moraceae</taxon>
        <taxon>Moreae</taxon>
        <taxon>Morus</taxon>
    </lineage>
</organism>
<dbReference type="Proteomes" id="UP000030645">
    <property type="component" value="Unassembled WGS sequence"/>
</dbReference>
<evidence type="ECO:0000313" key="7">
    <source>
        <dbReference type="Proteomes" id="UP000030645"/>
    </source>
</evidence>
<feature type="domain" description="Jacalin-type lectin" evidence="5">
    <location>
        <begin position="70"/>
        <end position="217"/>
    </location>
</feature>
<dbReference type="SUPFAM" id="SSF51101">
    <property type="entry name" value="Mannose-binding lectins"/>
    <property type="match status" value="1"/>
</dbReference>
<evidence type="ECO:0000256" key="1">
    <source>
        <dbReference type="ARBA" id="ARBA00006568"/>
    </source>
</evidence>
<evidence type="ECO:0000259" key="5">
    <source>
        <dbReference type="PROSITE" id="PS51752"/>
    </source>
</evidence>
<dbReference type="EMBL" id="KE344827">
    <property type="protein sequence ID" value="EXB80866.1"/>
    <property type="molecule type" value="Genomic_DNA"/>
</dbReference>
<dbReference type="InterPro" id="IPR001229">
    <property type="entry name" value="Jacalin-like_lectin_dom"/>
</dbReference>
<dbReference type="InterPro" id="IPR033734">
    <property type="entry name" value="Jacalin-like_lectin_dom_plant"/>
</dbReference>
<dbReference type="PANTHER" id="PTHR47293:SF15">
    <property type="entry name" value="JACALIN-RELATED LECTIN 19"/>
    <property type="match status" value="1"/>
</dbReference>
<evidence type="ECO:0000256" key="2">
    <source>
        <dbReference type="ARBA" id="ARBA00022734"/>
    </source>
</evidence>
<dbReference type="PANTHER" id="PTHR47293">
    <property type="entry name" value="JACALIN-RELATED LECTIN 3"/>
    <property type="match status" value="1"/>
</dbReference>